<keyword evidence="3" id="KW-1185">Reference proteome</keyword>
<name>T0G862_9LEPT</name>
<protein>
    <submittedName>
        <fullName evidence="2">Transposase domain protein</fullName>
    </submittedName>
</protein>
<accession>T0G862</accession>
<sequence>MVFAVGRITNKYLGIDEKSFRRGRKYITVLNDLQRQTVIEVKEGKSKEAVTRVVSSLSVPARLSLSTWILFLKP</sequence>
<dbReference type="Pfam" id="PF01610">
    <property type="entry name" value="DDE_Tnp_ISL3"/>
    <property type="match status" value="1"/>
</dbReference>
<organism evidence="2 3">
    <name type="scientific">Leptospira alstonii serovar Pingchang str. 80-412</name>
    <dbReference type="NCBI Taxonomy" id="1218564"/>
    <lineage>
        <taxon>Bacteria</taxon>
        <taxon>Pseudomonadati</taxon>
        <taxon>Spirochaetota</taxon>
        <taxon>Spirochaetia</taxon>
        <taxon>Leptospirales</taxon>
        <taxon>Leptospiraceae</taxon>
        <taxon>Leptospira</taxon>
    </lineage>
</organism>
<evidence type="ECO:0000313" key="2">
    <source>
        <dbReference type="EMBL" id="EQA82422.1"/>
    </source>
</evidence>
<dbReference type="Proteomes" id="UP000015445">
    <property type="component" value="Unassembled WGS sequence"/>
</dbReference>
<proteinExistence type="predicted"/>
<evidence type="ECO:0000313" key="3">
    <source>
        <dbReference type="Proteomes" id="UP000015445"/>
    </source>
</evidence>
<dbReference type="AlphaFoldDB" id="T0G862"/>
<dbReference type="InterPro" id="IPR002560">
    <property type="entry name" value="Transposase_DDE"/>
</dbReference>
<gene>
    <name evidence="2" type="ORF">LEP1GSC193_1043</name>
</gene>
<reference evidence="2" key="1">
    <citation type="submission" date="2013-05" db="EMBL/GenBank/DDBJ databases">
        <authorList>
            <person name="Harkins D.M."/>
            <person name="Durkin A.S."/>
            <person name="Brinkac L.M."/>
            <person name="Haft D.H."/>
            <person name="Selengut J.D."/>
            <person name="Sanka R."/>
            <person name="DePew J."/>
            <person name="Purushe J."/>
            <person name="Galloway R.L."/>
            <person name="Vinetz J.M."/>
            <person name="Sutton G.G."/>
            <person name="Nierman W.C."/>
            <person name="Fouts D.E."/>
        </authorList>
    </citation>
    <scope>NUCLEOTIDE SEQUENCE [LARGE SCALE GENOMIC DNA]</scope>
    <source>
        <strain evidence="2">80-412</strain>
    </source>
</reference>
<feature type="domain" description="Transposase IS204/IS1001/IS1096/IS1165 DDE" evidence="1">
    <location>
        <begin position="13"/>
        <end position="58"/>
    </location>
</feature>
<dbReference type="EMBL" id="AOHD02000002">
    <property type="protein sequence ID" value="EQA82422.1"/>
    <property type="molecule type" value="Genomic_DNA"/>
</dbReference>
<comment type="caution">
    <text evidence="2">The sequence shown here is derived from an EMBL/GenBank/DDBJ whole genome shotgun (WGS) entry which is preliminary data.</text>
</comment>
<evidence type="ECO:0000259" key="1">
    <source>
        <dbReference type="Pfam" id="PF01610"/>
    </source>
</evidence>